<feature type="non-terminal residue" evidence="1">
    <location>
        <position position="1"/>
    </location>
</feature>
<organism evidence="1 2">
    <name type="scientific">Aspergillus brunneoviolaceus CBS 621.78</name>
    <dbReference type="NCBI Taxonomy" id="1450534"/>
    <lineage>
        <taxon>Eukaryota</taxon>
        <taxon>Fungi</taxon>
        <taxon>Dikarya</taxon>
        <taxon>Ascomycota</taxon>
        <taxon>Pezizomycotina</taxon>
        <taxon>Eurotiomycetes</taxon>
        <taxon>Eurotiomycetidae</taxon>
        <taxon>Eurotiales</taxon>
        <taxon>Aspergillaceae</taxon>
        <taxon>Aspergillus</taxon>
        <taxon>Aspergillus subgen. Circumdati</taxon>
    </lineage>
</organism>
<reference evidence="1" key="1">
    <citation type="submission" date="2018-02" db="EMBL/GenBank/DDBJ databases">
        <title>The genomes of Aspergillus section Nigri reveals drivers in fungal speciation.</title>
        <authorList>
            <consortium name="DOE Joint Genome Institute"/>
            <person name="Vesth T.C."/>
            <person name="Nybo J."/>
            <person name="Theobald S."/>
            <person name="Brandl J."/>
            <person name="Frisvad J.C."/>
            <person name="Nielsen K.F."/>
            <person name="Lyhne E.K."/>
            <person name="Kogle M.E."/>
            <person name="Kuo A."/>
            <person name="Riley R."/>
            <person name="Clum A."/>
            <person name="Nolan M."/>
            <person name="Lipzen A."/>
            <person name="Salamov A."/>
            <person name="Henrissat B."/>
            <person name="Wiebenga A."/>
            <person name="De vries R.P."/>
            <person name="Grigoriev I.V."/>
            <person name="Mortensen U.H."/>
            <person name="Andersen M.R."/>
            <person name="Baker S.E."/>
        </authorList>
    </citation>
    <scope>NUCLEOTIDE SEQUENCE</scope>
    <source>
        <strain evidence="1">CBS 621.78</strain>
    </source>
</reference>
<evidence type="ECO:0000313" key="1">
    <source>
        <dbReference type="EMBL" id="RAH42305.1"/>
    </source>
</evidence>
<name>A0ACD1FZ90_9EURO</name>
<sequence>MKKTNTALVIESRLIKQGTAESSSLMIASNLTHTNENENGGHGFGGFELMIDRLSRSEPKERSTYRPADAEALTGRPSRPPESLSTFLPLHTQFIRGRRSSGTTNPTNHPRPIIPVSKKITSKPAKSPHPETSPRRHSWPSTPTTTPESPLPPAPASPQTTTPRRYL</sequence>
<dbReference type="Proteomes" id="UP000249057">
    <property type="component" value="Unassembled WGS sequence"/>
</dbReference>
<dbReference type="EMBL" id="KZ825375">
    <property type="protein sequence ID" value="RAH42305.1"/>
    <property type="molecule type" value="Genomic_DNA"/>
</dbReference>
<proteinExistence type="predicted"/>
<gene>
    <name evidence="1" type="ORF">BO95DRAFT_446058</name>
</gene>
<protein>
    <submittedName>
        <fullName evidence="1">Uncharacterized protein</fullName>
    </submittedName>
</protein>
<evidence type="ECO:0000313" key="2">
    <source>
        <dbReference type="Proteomes" id="UP000249057"/>
    </source>
</evidence>
<accession>A0ACD1FZ90</accession>
<keyword evidence="2" id="KW-1185">Reference proteome</keyword>